<proteinExistence type="predicted"/>
<dbReference type="Proteomes" id="UP000245887">
    <property type="component" value="Unassembled WGS sequence"/>
</dbReference>
<dbReference type="PANTHER" id="PTHR17985:SF8">
    <property type="entry name" value="TRANSPORT AND GOLGI ORGANIZATION PROTEIN 2 HOMOLOG"/>
    <property type="match status" value="1"/>
</dbReference>
<organism evidence="1 2">
    <name type="scientific">Tamilnaduibacter salinus</name>
    <dbReference type="NCBI Taxonomy" id="1484056"/>
    <lineage>
        <taxon>Bacteria</taxon>
        <taxon>Pseudomonadati</taxon>
        <taxon>Pseudomonadota</taxon>
        <taxon>Gammaproteobacteria</taxon>
        <taxon>Pseudomonadales</taxon>
        <taxon>Marinobacteraceae</taxon>
        <taxon>Tamilnaduibacter</taxon>
    </lineage>
</organism>
<evidence type="ECO:0000313" key="2">
    <source>
        <dbReference type="Proteomes" id="UP000245887"/>
    </source>
</evidence>
<dbReference type="Pfam" id="PF05742">
    <property type="entry name" value="TANGO2"/>
    <property type="match status" value="1"/>
</dbReference>
<sequence length="272" mass="30452">MGTENLPYDTQENPPIQRLECMCLILFAIDQHPDMPLVVAANRDEFYDRPTAPMHWWNQPVVLAGRDRRSGGTWLTVTPEGVVTAVTNFRDGLAEDARYSRGELPLLAAQQTPDTLAGALGSSRDQYAGYNLIRLNTHRGWYFSNRDAHPGRLIPRGIHGLSNHLLQTPWPKLVRTRQRFADCLRGPANSLHDALTDIMLDDQPAPDASLPDTGVGQATERFLSSPFIRSDTYGTRATTVVCVRRDGTISVSEQQWQRGGVRGDQARFEWCV</sequence>
<comment type="caution">
    <text evidence="1">The sequence shown here is derived from an EMBL/GenBank/DDBJ whole genome shotgun (WGS) entry which is preliminary data.</text>
</comment>
<evidence type="ECO:0000313" key="1">
    <source>
        <dbReference type="EMBL" id="PVY78844.1"/>
    </source>
</evidence>
<dbReference type="InterPro" id="IPR008551">
    <property type="entry name" value="TANGO2"/>
</dbReference>
<dbReference type="AlphaFoldDB" id="A0A2U1D0E2"/>
<dbReference type="EMBL" id="QEKQ01000001">
    <property type="protein sequence ID" value="PVY78844.1"/>
    <property type="molecule type" value="Genomic_DNA"/>
</dbReference>
<gene>
    <name evidence="1" type="ORF">C8D92_10147</name>
</gene>
<dbReference type="PANTHER" id="PTHR17985">
    <property type="entry name" value="SER/THR-RICH PROTEIN T10 IN DGCR REGION"/>
    <property type="match status" value="1"/>
</dbReference>
<reference evidence="1 2" key="1">
    <citation type="submission" date="2018-04" db="EMBL/GenBank/DDBJ databases">
        <title>Genomic Encyclopedia of Type Strains, Phase IV (KMG-IV): sequencing the most valuable type-strain genomes for metagenomic binning, comparative biology and taxonomic classification.</title>
        <authorList>
            <person name="Goeker M."/>
        </authorList>
    </citation>
    <scope>NUCLEOTIDE SEQUENCE [LARGE SCALE GENOMIC DNA]</scope>
    <source>
        <strain evidence="1 2">DSM 28688</strain>
    </source>
</reference>
<accession>A0A2U1D0E2</accession>
<protein>
    <submittedName>
        <fullName evidence="1">Uncharacterized protein with NRDE domain</fullName>
    </submittedName>
</protein>
<name>A0A2U1D0E2_9GAMM</name>